<protein>
    <submittedName>
        <fullName evidence="1">Uncharacterized protein</fullName>
    </submittedName>
</protein>
<reference evidence="1" key="1">
    <citation type="journal article" date="2021" name="Proc. Natl. Acad. Sci. U.S.A.">
        <title>A Catalog of Tens of Thousands of Viruses from Human Metagenomes Reveals Hidden Associations with Chronic Diseases.</title>
        <authorList>
            <person name="Tisza M.J."/>
            <person name="Buck C.B."/>
        </authorList>
    </citation>
    <scope>NUCLEOTIDE SEQUENCE</scope>
    <source>
        <strain evidence="1">CtLfk13</strain>
    </source>
</reference>
<evidence type="ECO:0000313" key="1">
    <source>
        <dbReference type="EMBL" id="DAD88394.1"/>
    </source>
</evidence>
<sequence>MIENWDTKFCFTSDELGVEPGEYDYVSRNGNLRTRGDFETMAADAVDDLCQPVTVLGRTIKASDIAREMLGNDWEAYVNACIAGLIAVNEVKEVR</sequence>
<accession>A0A8S5N2A7</accession>
<proteinExistence type="predicted"/>
<dbReference type="EMBL" id="BK015040">
    <property type="protein sequence ID" value="DAD88394.1"/>
    <property type="molecule type" value="Genomic_DNA"/>
</dbReference>
<organism evidence="1">
    <name type="scientific">Siphoviridae sp. ctLfk13</name>
    <dbReference type="NCBI Taxonomy" id="2826251"/>
    <lineage>
        <taxon>Viruses</taxon>
        <taxon>Duplodnaviria</taxon>
        <taxon>Heunggongvirae</taxon>
        <taxon>Uroviricota</taxon>
        <taxon>Caudoviricetes</taxon>
    </lineage>
</organism>
<name>A0A8S5N2A7_9CAUD</name>